<dbReference type="AlphaFoldDB" id="A0A1X7R9W7"/>
<keyword evidence="3" id="KW-1185">Reference proteome</keyword>
<dbReference type="EMBL" id="FXLY01000011">
    <property type="protein sequence ID" value="SMN22401.1"/>
    <property type="molecule type" value="Genomic_DNA"/>
</dbReference>
<accession>A0A1X7R9W7</accession>
<reference evidence="2 3" key="1">
    <citation type="submission" date="2017-04" db="EMBL/GenBank/DDBJ databases">
        <authorList>
            <person name="Afonso C.L."/>
            <person name="Miller P.J."/>
            <person name="Scott M.A."/>
            <person name="Spackman E."/>
            <person name="Goraichik I."/>
            <person name="Dimitrov K.M."/>
            <person name="Suarez D.L."/>
            <person name="Swayne D.E."/>
        </authorList>
    </citation>
    <scope>NUCLEOTIDE SEQUENCE [LARGE SCALE GENOMIC DNA]</scope>
</reference>
<dbReference type="Proteomes" id="UP000196158">
    <property type="component" value="Unassembled WGS sequence"/>
</dbReference>
<evidence type="ECO:0000313" key="2">
    <source>
        <dbReference type="EMBL" id="SMN22401.1"/>
    </source>
</evidence>
<sequence length="221" mass="24405">MQALIEKANQSGHYLPQDQNQSWEFRWFSPLKEQHLAHTQPQQTADEENKYPFQYKTWLRKQPNTTVDVDNVSIEEPSDSTKIDTLIPLNLSQFNRAKYSTNNNGLSVDDIRGAVGGSESIPGLSSSNAATTVERQTVETPVEESPVTTVETPSVETPVEETPAAIETPAPIDETPIVETPAGETPTIEETPVIESPSNEPTKEESVVDSVPESQDIEMKD</sequence>
<feature type="compositionally biased region" description="Low complexity" evidence="1">
    <location>
        <begin position="138"/>
        <end position="163"/>
    </location>
</feature>
<feature type="compositionally biased region" description="Polar residues" evidence="1">
    <location>
        <begin position="123"/>
        <end position="135"/>
    </location>
</feature>
<dbReference type="GO" id="GO:0016586">
    <property type="term" value="C:RSC-type complex"/>
    <property type="evidence" value="ECO:0007669"/>
    <property type="project" value="InterPro"/>
</dbReference>
<dbReference type="InterPro" id="IPR018304">
    <property type="entry name" value="Rtt102"/>
</dbReference>
<dbReference type="GO" id="GO:0016514">
    <property type="term" value="C:SWI/SNF complex"/>
    <property type="evidence" value="ECO:0007669"/>
    <property type="project" value="InterPro"/>
</dbReference>
<dbReference type="STRING" id="1789683.A0A1X7R9W7"/>
<feature type="compositionally biased region" description="Low complexity" evidence="1">
    <location>
        <begin position="184"/>
        <end position="195"/>
    </location>
</feature>
<feature type="region of interest" description="Disordered" evidence="1">
    <location>
        <begin position="119"/>
        <end position="221"/>
    </location>
</feature>
<dbReference type="OrthoDB" id="4063132at2759"/>
<protein>
    <submittedName>
        <fullName evidence="2">Uncharacterized protein</fullName>
    </submittedName>
</protein>
<dbReference type="Pfam" id="PF09510">
    <property type="entry name" value="Rtt102p"/>
    <property type="match status" value="1"/>
</dbReference>
<dbReference type="GO" id="GO:0006338">
    <property type="term" value="P:chromatin remodeling"/>
    <property type="evidence" value="ECO:0007669"/>
    <property type="project" value="InterPro"/>
</dbReference>
<dbReference type="Gene3D" id="6.20.420.10">
    <property type="match status" value="1"/>
</dbReference>
<gene>
    <name evidence="2" type="ORF">KASA_0H02046G</name>
</gene>
<evidence type="ECO:0000256" key="1">
    <source>
        <dbReference type="SAM" id="MobiDB-lite"/>
    </source>
</evidence>
<proteinExistence type="predicted"/>
<evidence type="ECO:0000313" key="3">
    <source>
        <dbReference type="Proteomes" id="UP000196158"/>
    </source>
</evidence>
<name>A0A1X7R9W7_9SACH</name>
<organism evidence="2 3">
    <name type="scientific">Maudiozyma saulgeensis</name>
    <dbReference type="NCBI Taxonomy" id="1789683"/>
    <lineage>
        <taxon>Eukaryota</taxon>
        <taxon>Fungi</taxon>
        <taxon>Dikarya</taxon>
        <taxon>Ascomycota</taxon>
        <taxon>Saccharomycotina</taxon>
        <taxon>Saccharomycetes</taxon>
        <taxon>Saccharomycetales</taxon>
        <taxon>Saccharomycetaceae</taxon>
        <taxon>Maudiozyma</taxon>
    </lineage>
</organism>